<dbReference type="InterPro" id="IPR001506">
    <property type="entry name" value="Peptidase_M12A"/>
</dbReference>
<dbReference type="AlphaFoldDB" id="A0A4R0NFI6"/>
<keyword evidence="3" id="KW-0482">Metalloprotease</keyword>
<dbReference type="PANTHER" id="PTHR10127">
    <property type="entry name" value="DISCOIDIN, CUB, EGF, LAMININ , AND ZINC METALLOPROTEASE DOMAIN CONTAINING"/>
    <property type="match status" value="1"/>
</dbReference>
<keyword evidence="3" id="KW-0378">Hydrolase</keyword>
<dbReference type="OrthoDB" id="3669864at2"/>
<dbReference type="GO" id="GO:0006508">
    <property type="term" value="P:proteolysis"/>
    <property type="evidence" value="ECO:0007669"/>
    <property type="project" value="UniProtKB-KW"/>
</dbReference>
<dbReference type="GO" id="GO:0008270">
    <property type="term" value="F:zinc ion binding"/>
    <property type="evidence" value="ECO:0007669"/>
    <property type="project" value="InterPro"/>
</dbReference>
<keyword evidence="4" id="KW-1185">Reference proteome</keyword>
<keyword evidence="1" id="KW-0732">Signal</keyword>
<dbReference type="Gene3D" id="3.40.390.10">
    <property type="entry name" value="Collagenase (Catalytic Domain)"/>
    <property type="match status" value="1"/>
</dbReference>
<dbReference type="RefSeq" id="WP_131597349.1">
    <property type="nucleotide sequence ID" value="NZ_SJSL01000006.1"/>
</dbReference>
<accession>A0A4R0NFI6</accession>
<dbReference type="SUPFAM" id="SSF55486">
    <property type="entry name" value="Metalloproteases ('zincins'), catalytic domain"/>
    <property type="match status" value="1"/>
</dbReference>
<dbReference type="EMBL" id="SJSL01000006">
    <property type="protein sequence ID" value="TCC98918.1"/>
    <property type="molecule type" value="Genomic_DNA"/>
</dbReference>
<dbReference type="PANTHER" id="PTHR10127:SF850">
    <property type="entry name" value="METALLOENDOPEPTIDASE"/>
    <property type="match status" value="1"/>
</dbReference>
<comment type="caution">
    <text evidence="3">The sequence shown here is derived from an EMBL/GenBank/DDBJ whole genome shotgun (WGS) entry which is preliminary data.</text>
</comment>
<keyword evidence="3" id="KW-0645">Protease</keyword>
<feature type="domain" description="Peptidase metallopeptidase" evidence="2">
    <location>
        <begin position="45"/>
        <end position="196"/>
    </location>
</feature>
<evidence type="ECO:0000313" key="3">
    <source>
        <dbReference type="EMBL" id="TCC98918.1"/>
    </source>
</evidence>
<name>A0A4R0NFI6_9SPHI</name>
<evidence type="ECO:0000256" key="1">
    <source>
        <dbReference type="SAM" id="SignalP"/>
    </source>
</evidence>
<sequence>MKFFAQSLLVILGIISPAYAQITTCVDVPVVRNNTAGVMNGVSDYSTKWTNGTVLNIMFTGGTEKVRAKVMQYAKIWEQYANIKFNYISQGQPDMIISFREGEGSYSHVGVGCRTVAKTGKNTMNFGWFNDNTEEKNFKRTTLHEFGHALGLLHEHKNPLGEIKWNKAVIYGYYQQQGWSVQKVDEEVLNRYSVTMSNHQYDPKSVMHYPIPANHTLDGYSVDWNTDVSEGDIKLISEMYPKQPIVKPNGNTGAIASTSSSIFKDITMQHNVVLNGKKGMKIFASFAIDNAQNKKCLISAYYYDNNGAALNDLNNSFRTTTGKVSVGKSFSPSYPKATYTDFELFMPYDELHAPDGDSKLSYKLSIWDEDRKELANSGSYTFDYSKGISVTDFSVSTDFVLKPGMFSVIPKFVVKNAYLVPLKVSIWFYDENKKPLKVDNALVANHLNITPAYFNTVYNGNSRNFVMQVPYTALNLKKGSNTINYFISMYQGEKKVYQTSWLSTEMIQP</sequence>
<dbReference type="InterPro" id="IPR024079">
    <property type="entry name" value="MetalloPept_cat_dom_sf"/>
</dbReference>
<organism evidence="3 4">
    <name type="scientific">Pedobacter psychroterrae</name>
    <dbReference type="NCBI Taxonomy" id="2530453"/>
    <lineage>
        <taxon>Bacteria</taxon>
        <taxon>Pseudomonadati</taxon>
        <taxon>Bacteroidota</taxon>
        <taxon>Sphingobacteriia</taxon>
        <taxon>Sphingobacteriales</taxon>
        <taxon>Sphingobacteriaceae</taxon>
        <taxon>Pedobacter</taxon>
    </lineage>
</organism>
<feature type="signal peptide" evidence="1">
    <location>
        <begin position="1"/>
        <end position="20"/>
    </location>
</feature>
<evidence type="ECO:0000313" key="4">
    <source>
        <dbReference type="Proteomes" id="UP000293347"/>
    </source>
</evidence>
<dbReference type="InterPro" id="IPR006026">
    <property type="entry name" value="Peptidase_Metallo"/>
</dbReference>
<dbReference type="Pfam" id="PF01400">
    <property type="entry name" value="Astacin"/>
    <property type="match status" value="1"/>
</dbReference>
<evidence type="ECO:0000259" key="2">
    <source>
        <dbReference type="SMART" id="SM00235"/>
    </source>
</evidence>
<protein>
    <submittedName>
        <fullName evidence="3">Matrixin family metalloprotease</fullName>
    </submittedName>
</protein>
<proteinExistence type="predicted"/>
<reference evidence="3 4" key="1">
    <citation type="submission" date="2019-02" db="EMBL/GenBank/DDBJ databases">
        <title>Pedobacter sp. RP-1-14 sp. nov., isolated from Arctic soil.</title>
        <authorList>
            <person name="Dahal R.H."/>
        </authorList>
    </citation>
    <scope>NUCLEOTIDE SEQUENCE [LARGE SCALE GENOMIC DNA]</scope>
    <source>
        <strain evidence="3 4">RP-1-14</strain>
    </source>
</reference>
<gene>
    <name evidence="3" type="ORF">EZ437_17400</name>
</gene>
<dbReference type="Proteomes" id="UP000293347">
    <property type="component" value="Unassembled WGS sequence"/>
</dbReference>
<dbReference type="GO" id="GO:0004222">
    <property type="term" value="F:metalloendopeptidase activity"/>
    <property type="evidence" value="ECO:0007669"/>
    <property type="project" value="InterPro"/>
</dbReference>
<feature type="chain" id="PRO_5020875596" evidence="1">
    <location>
        <begin position="21"/>
        <end position="509"/>
    </location>
</feature>
<dbReference type="SMART" id="SM00235">
    <property type="entry name" value="ZnMc"/>
    <property type="match status" value="1"/>
</dbReference>